<feature type="compositionally biased region" description="Low complexity" evidence="1">
    <location>
        <begin position="491"/>
        <end position="509"/>
    </location>
</feature>
<feature type="transmembrane region" description="Helical" evidence="2">
    <location>
        <begin position="152"/>
        <end position="174"/>
    </location>
</feature>
<keyword evidence="5" id="KW-1185">Reference proteome</keyword>
<protein>
    <submittedName>
        <fullName evidence="4">Acyltransferase 3</fullName>
    </submittedName>
</protein>
<keyword evidence="2" id="KW-0812">Transmembrane</keyword>
<evidence type="ECO:0000313" key="5">
    <source>
        <dbReference type="Proteomes" id="UP000001937"/>
    </source>
</evidence>
<keyword evidence="2" id="KW-1133">Transmembrane helix</keyword>
<feature type="transmembrane region" description="Helical" evidence="2">
    <location>
        <begin position="371"/>
        <end position="394"/>
    </location>
</feature>
<dbReference type="GO" id="GO:0016747">
    <property type="term" value="F:acyltransferase activity, transferring groups other than amino-acyl groups"/>
    <property type="evidence" value="ECO:0007669"/>
    <property type="project" value="InterPro"/>
</dbReference>
<feature type="domain" description="Acyltransferase 3" evidence="3">
    <location>
        <begin position="115"/>
        <end position="462"/>
    </location>
</feature>
<organism evidence="4 5">
    <name type="scientific">Frankia casuarinae (strain DSM 45818 / CECT 9043 / HFP020203 / CcI3)</name>
    <dbReference type="NCBI Taxonomy" id="106370"/>
    <lineage>
        <taxon>Bacteria</taxon>
        <taxon>Bacillati</taxon>
        <taxon>Actinomycetota</taxon>
        <taxon>Actinomycetes</taxon>
        <taxon>Frankiales</taxon>
        <taxon>Frankiaceae</taxon>
        <taxon>Frankia</taxon>
    </lineage>
</organism>
<feature type="transmembrane region" description="Helical" evidence="2">
    <location>
        <begin position="320"/>
        <end position="337"/>
    </location>
</feature>
<evidence type="ECO:0000256" key="2">
    <source>
        <dbReference type="SAM" id="Phobius"/>
    </source>
</evidence>
<dbReference type="STRING" id="106370.Francci3_0016"/>
<feature type="transmembrane region" description="Helical" evidence="2">
    <location>
        <begin position="287"/>
        <end position="308"/>
    </location>
</feature>
<feature type="transmembrane region" description="Helical" evidence="2">
    <location>
        <begin position="246"/>
        <end position="266"/>
    </location>
</feature>
<feature type="transmembrane region" description="Helical" evidence="2">
    <location>
        <begin position="195"/>
        <end position="212"/>
    </location>
</feature>
<feature type="region of interest" description="Disordered" evidence="1">
    <location>
        <begin position="74"/>
        <end position="103"/>
    </location>
</feature>
<dbReference type="GO" id="GO:0016020">
    <property type="term" value="C:membrane"/>
    <property type="evidence" value="ECO:0007669"/>
    <property type="project" value="TreeGrafter"/>
</dbReference>
<keyword evidence="4" id="KW-0012">Acyltransferase</keyword>
<feature type="region of interest" description="Disordered" evidence="1">
    <location>
        <begin position="1"/>
        <end position="28"/>
    </location>
</feature>
<feature type="transmembrane region" description="Helical" evidence="2">
    <location>
        <begin position="344"/>
        <end position="365"/>
    </location>
</feature>
<feature type="transmembrane region" description="Helical" evidence="2">
    <location>
        <begin position="403"/>
        <end position="423"/>
    </location>
</feature>
<dbReference type="KEGG" id="fra:Francci3_0016"/>
<dbReference type="EMBL" id="CP000249">
    <property type="protein sequence ID" value="ABD09410.1"/>
    <property type="molecule type" value="Genomic_DNA"/>
</dbReference>
<dbReference type="AlphaFoldDB" id="Q2JH32"/>
<dbReference type="PhylomeDB" id="Q2JH32"/>
<feature type="transmembrane region" description="Helical" evidence="2">
    <location>
        <begin position="110"/>
        <end position="132"/>
    </location>
</feature>
<dbReference type="Pfam" id="PF01757">
    <property type="entry name" value="Acyl_transf_3"/>
    <property type="match status" value="1"/>
</dbReference>
<dbReference type="PANTHER" id="PTHR23028:SF53">
    <property type="entry name" value="ACYL_TRANSF_3 DOMAIN-CONTAINING PROTEIN"/>
    <property type="match status" value="1"/>
</dbReference>
<dbReference type="InterPro" id="IPR002656">
    <property type="entry name" value="Acyl_transf_3_dom"/>
</dbReference>
<dbReference type="HOGENOM" id="CLU_005679_1_3_11"/>
<dbReference type="GO" id="GO:0009103">
    <property type="term" value="P:lipopolysaccharide biosynthetic process"/>
    <property type="evidence" value="ECO:0007669"/>
    <property type="project" value="TreeGrafter"/>
</dbReference>
<proteinExistence type="predicted"/>
<sequence length="515" mass="55540">MWSLTPKPGHDHTRRTSKHRAEVPGSARAGSPVLVGAAPAAAAAGAAAAGAAAAGAAAASAAAASAAAERAADRAGPDLGPAAGRGVGITGESGGNRRGRRRTTVGDPRLELVDLGGFRGVAAISVIIFHAYQFCRGDGNTPYAGTFLGQVLGAFDGMISWFFLVSGFLLYMPMANRVRAGRTQRSPKNTLIRRGLRILPLYYTALIVVWAARNPTLPGDWIDLVEHLTFTQVFDSKRVFYTIGPAWSLAVEVYFYLYLALVAGWLRRQTHRLPEAHRWRRLCLPPVLLIVVSAVWIVYAVYIVRAQHDQWAYWFSPQNYAGNFGLGMITAVLYVRWGRERPLPALLACALRFVAAGLIIAGALVRGHTAASFEAFSTLNSIGFGVLFAASVLAPRDTLWRRFFATPAFVWLGMISYSVYLWHEPILLLVLDRHGLVSHAPSAFPWVAAMLVTVGVLGGWISYVVLEKPGRRLSILVEKLRRTPVSASVSPALVSPAPVSPAPVSTPVRPARPVP</sequence>
<dbReference type="PANTHER" id="PTHR23028">
    <property type="entry name" value="ACETYLTRANSFERASE"/>
    <property type="match status" value="1"/>
</dbReference>
<keyword evidence="4" id="KW-0808">Transferase</keyword>
<evidence type="ECO:0000256" key="1">
    <source>
        <dbReference type="SAM" id="MobiDB-lite"/>
    </source>
</evidence>
<feature type="compositionally biased region" description="Gly residues" evidence="1">
    <location>
        <begin position="83"/>
        <end position="96"/>
    </location>
</feature>
<feature type="transmembrane region" description="Helical" evidence="2">
    <location>
        <begin position="443"/>
        <end position="466"/>
    </location>
</feature>
<evidence type="ECO:0000259" key="3">
    <source>
        <dbReference type="Pfam" id="PF01757"/>
    </source>
</evidence>
<dbReference type="InterPro" id="IPR050879">
    <property type="entry name" value="Acyltransferase_3"/>
</dbReference>
<dbReference type="Proteomes" id="UP000001937">
    <property type="component" value="Chromosome"/>
</dbReference>
<reference evidence="4 5" key="1">
    <citation type="journal article" date="2007" name="Genome Res.">
        <title>Genome characteristics of facultatively symbiotic Frankia sp. strains reflect host range and host plant biogeography.</title>
        <authorList>
            <person name="Normand P."/>
            <person name="Lapierre P."/>
            <person name="Tisa L.S."/>
            <person name="Gogarten J.P."/>
            <person name="Alloisio N."/>
            <person name="Bagnarol E."/>
            <person name="Bassi C.A."/>
            <person name="Berry A.M."/>
            <person name="Bickhart D.M."/>
            <person name="Choisne N."/>
            <person name="Couloux A."/>
            <person name="Cournoyer B."/>
            <person name="Cruveiller S."/>
            <person name="Daubin V."/>
            <person name="Demange N."/>
            <person name="Francino M.P."/>
            <person name="Goltsman E."/>
            <person name="Huang Y."/>
            <person name="Kopp O.R."/>
            <person name="Labarre L."/>
            <person name="Lapidus A."/>
            <person name="Lavire C."/>
            <person name="Marechal J."/>
            <person name="Martinez M."/>
            <person name="Mastronunzio J.E."/>
            <person name="Mullin B.C."/>
            <person name="Niemann J."/>
            <person name="Pujic P."/>
            <person name="Rawnsley T."/>
            <person name="Rouy Z."/>
            <person name="Schenowitz C."/>
            <person name="Sellstedt A."/>
            <person name="Tavares F."/>
            <person name="Tomkins J.P."/>
            <person name="Vallenet D."/>
            <person name="Valverde C."/>
            <person name="Wall L.G."/>
            <person name="Wang Y."/>
            <person name="Medigue C."/>
            <person name="Benson D.R."/>
        </authorList>
    </citation>
    <scope>NUCLEOTIDE SEQUENCE [LARGE SCALE GENOMIC DNA]</scope>
    <source>
        <strain evidence="5">DSM 45818 / CECT 9043 / CcI3</strain>
    </source>
</reference>
<gene>
    <name evidence="4" type="ordered locus">Francci3_0016</name>
</gene>
<name>Q2JH32_FRACC</name>
<keyword evidence="2" id="KW-0472">Membrane</keyword>
<feature type="region of interest" description="Disordered" evidence="1">
    <location>
        <begin position="491"/>
        <end position="515"/>
    </location>
</feature>
<accession>Q2JH32</accession>
<evidence type="ECO:0000313" key="4">
    <source>
        <dbReference type="EMBL" id="ABD09410.1"/>
    </source>
</evidence>
<dbReference type="eggNOG" id="COG1835">
    <property type="taxonomic scope" value="Bacteria"/>
</dbReference>